<organism evidence="12 13">
    <name type="scientific">Pseudotenacibaculum haliotis</name>
    <dbReference type="NCBI Taxonomy" id="1862138"/>
    <lineage>
        <taxon>Bacteria</taxon>
        <taxon>Pseudomonadati</taxon>
        <taxon>Bacteroidota</taxon>
        <taxon>Flavobacteriia</taxon>
        <taxon>Flavobacteriales</taxon>
        <taxon>Flavobacteriaceae</taxon>
        <taxon>Pseudotenacibaculum</taxon>
    </lineage>
</organism>
<evidence type="ECO:0000256" key="8">
    <source>
        <dbReference type="ARBA" id="ARBA00025475"/>
    </source>
</evidence>
<evidence type="ECO:0000256" key="10">
    <source>
        <dbReference type="ARBA" id="ARBA00047838"/>
    </source>
</evidence>
<dbReference type="InterPro" id="IPR050064">
    <property type="entry name" value="IGPS_HisA/HisF"/>
</dbReference>
<comment type="pathway">
    <text evidence="1">Amino-acid biosynthesis; L-histidine biosynthesis; L-histidine from 5-phospho-alpha-D-ribose 1-diphosphate: step 5/9.</text>
</comment>
<dbReference type="Proteomes" id="UP001597508">
    <property type="component" value="Unassembled WGS sequence"/>
</dbReference>
<evidence type="ECO:0000256" key="5">
    <source>
        <dbReference type="ARBA" id="ARBA00022605"/>
    </source>
</evidence>
<evidence type="ECO:0000256" key="1">
    <source>
        <dbReference type="ARBA" id="ARBA00005091"/>
    </source>
</evidence>
<comment type="function">
    <text evidence="8">IGPS catalyzes the conversion of PRFAR and glutamine to IGP, AICAR and glutamate. The HisF subunit catalyzes the cyclization activity that produces IGP and AICAR from PRFAR using the ammonia provided by the HisH subunit.</text>
</comment>
<evidence type="ECO:0000256" key="6">
    <source>
        <dbReference type="ARBA" id="ARBA00023102"/>
    </source>
</evidence>
<dbReference type="InterPro" id="IPR013785">
    <property type="entry name" value="Aldolase_TIM"/>
</dbReference>
<evidence type="ECO:0000256" key="11">
    <source>
        <dbReference type="RuleBase" id="RU003657"/>
    </source>
</evidence>
<dbReference type="RefSeq" id="WP_379666806.1">
    <property type="nucleotide sequence ID" value="NZ_JBHULH010000008.1"/>
</dbReference>
<evidence type="ECO:0000313" key="13">
    <source>
        <dbReference type="Proteomes" id="UP001597508"/>
    </source>
</evidence>
<comment type="subunit">
    <text evidence="3">Heterodimer of HisH and HisF.</text>
</comment>
<dbReference type="PANTHER" id="PTHR21235:SF2">
    <property type="entry name" value="IMIDAZOLE GLYCEROL PHOSPHATE SYNTHASE HISHF"/>
    <property type="match status" value="1"/>
</dbReference>
<proteinExistence type="inferred from homology"/>
<keyword evidence="13" id="KW-1185">Reference proteome</keyword>
<evidence type="ECO:0000256" key="9">
    <source>
        <dbReference type="ARBA" id="ARBA00030264"/>
    </source>
</evidence>
<evidence type="ECO:0000256" key="4">
    <source>
        <dbReference type="ARBA" id="ARBA00012809"/>
    </source>
</evidence>
<comment type="similarity">
    <text evidence="2 11">Belongs to the HisA/HisF family.</text>
</comment>
<name>A0ABW5LUK4_9FLAO</name>
<comment type="caution">
    <text evidence="12">The sequence shown here is derived from an EMBL/GenBank/DDBJ whole genome shotgun (WGS) entry which is preliminary data.</text>
</comment>
<dbReference type="SUPFAM" id="SSF51366">
    <property type="entry name" value="Ribulose-phoshate binding barrel"/>
    <property type="match status" value="1"/>
</dbReference>
<dbReference type="InterPro" id="IPR006062">
    <property type="entry name" value="His_biosynth"/>
</dbReference>
<dbReference type="Pfam" id="PF00977">
    <property type="entry name" value="His_biosynth"/>
    <property type="match status" value="1"/>
</dbReference>
<evidence type="ECO:0000256" key="2">
    <source>
        <dbReference type="ARBA" id="ARBA00009667"/>
    </source>
</evidence>
<comment type="catalytic activity">
    <reaction evidence="10">
        <text>5-[(5-phospho-1-deoxy-D-ribulos-1-ylimino)methylamino]-1-(5-phospho-beta-D-ribosyl)imidazole-4-carboxamide + L-glutamine = D-erythro-1-(imidazol-4-yl)glycerol 3-phosphate + 5-amino-1-(5-phospho-beta-D-ribosyl)imidazole-4-carboxamide + L-glutamate + H(+)</text>
        <dbReference type="Rhea" id="RHEA:24793"/>
        <dbReference type="ChEBI" id="CHEBI:15378"/>
        <dbReference type="ChEBI" id="CHEBI:29985"/>
        <dbReference type="ChEBI" id="CHEBI:58278"/>
        <dbReference type="ChEBI" id="CHEBI:58359"/>
        <dbReference type="ChEBI" id="CHEBI:58475"/>
        <dbReference type="ChEBI" id="CHEBI:58525"/>
        <dbReference type="EC" id="4.3.2.10"/>
    </reaction>
</comment>
<reference evidence="13" key="1">
    <citation type="journal article" date="2019" name="Int. J. Syst. Evol. Microbiol.">
        <title>The Global Catalogue of Microorganisms (GCM) 10K type strain sequencing project: providing services to taxonomists for standard genome sequencing and annotation.</title>
        <authorList>
            <consortium name="The Broad Institute Genomics Platform"/>
            <consortium name="The Broad Institute Genome Sequencing Center for Infectious Disease"/>
            <person name="Wu L."/>
            <person name="Ma J."/>
        </authorList>
    </citation>
    <scope>NUCLEOTIDE SEQUENCE [LARGE SCALE GENOMIC DNA]</scope>
    <source>
        <strain evidence="13">KCTC 52127</strain>
    </source>
</reference>
<dbReference type="EMBL" id="JBHULH010000008">
    <property type="protein sequence ID" value="MFD2568097.1"/>
    <property type="molecule type" value="Genomic_DNA"/>
</dbReference>
<keyword evidence="6 11" id="KW-0368">Histidine biosynthesis</keyword>
<evidence type="ECO:0000256" key="3">
    <source>
        <dbReference type="ARBA" id="ARBA00011152"/>
    </source>
</evidence>
<keyword evidence="5 11" id="KW-0028">Amino-acid biosynthesis</keyword>
<evidence type="ECO:0000256" key="7">
    <source>
        <dbReference type="ARBA" id="ARBA00023239"/>
    </source>
</evidence>
<protein>
    <recommendedName>
        <fullName evidence="4">imidazole glycerol-phosphate synthase</fullName>
        <ecNumber evidence="4">4.3.2.10</ecNumber>
    </recommendedName>
    <alternativeName>
        <fullName evidence="9">IGP synthase cyclase subunit</fullName>
    </alternativeName>
</protein>
<evidence type="ECO:0000313" key="12">
    <source>
        <dbReference type="EMBL" id="MFD2568097.1"/>
    </source>
</evidence>
<gene>
    <name evidence="12" type="ORF">ACFSRZ_11980</name>
</gene>
<dbReference type="NCBIfam" id="NF038364">
    <property type="entry name" value="AglZ_HisF2_fam"/>
    <property type="match status" value="1"/>
</dbReference>
<accession>A0ABW5LUK4</accession>
<sequence>MYRPRVIPALLLKNKGLVKTVKFKKSRYIGDPINAVKIFNDLRADELVFLDITASSESRKVSLDFVKNVGAEANMPFSVGGGIKSVSDIKEIINAGAEKVVLNTHAYLNPSFVKDAVNEFGSSTIVVSIDVKKKFLKGQQVYIYGGTKSIGEDPVEYAKKIEDLGAGEIILNSIDNDGMMSGYDIDLVKKVSNSLSIPVVALGGAGSLQDIEKVIEVGYASAASAGSLFVYHGPRNAVLINYPTKEELKKLTYEDFS</sequence>
<dbReference type="Gene3D" id="3.20.20.70">
    <property type="entry name" value="Aldolase class I"/>
    <property type="match status" value="1"/>
</dbReference>
<keyword evidence="7" id="KW-0456">Lyase</keyword>
<dbReference type="InterPro" id="IPR011060">
    <property type="entry name" value="RibuloseP-bd_barrel"/>
</dbReference>
<dbReference type="InterPro" id="IPR004651">
    <property type="entry name" value="HisF"/>
</dbReference>
<dbReference type="CDD" id="cd04731">
    <property type="entry name" value="HisF"/>
    <property type="match status" value="1"/>
</dbReference>
<dbReference type="EC" id="4.3.2.10" evidence="4"/>
<dbReference type="PANTHER" id="PTHR21235">
    <property type="entry name" value="IMIDAZOLE GLYCEROL PHOSPHATE SYNTHASE SUBUNIT HISF/H IGP SYNTHASE SUBUNIT HISF/H"/>
    <property type="match status" value="1"/>
</dbReference>